<proteinExistence type="evidence at transcript level"/>
<reference evidence="1" key="6">
    <citation type="journal article" date="2002" name="Nature">
        <title>Analysis of the mouse transcriptome based on functional annotation of 60,770 full-length cDNAs.</title>
        <authorList>
            <consortium name="The FANTOM Consortium and the RIKEN Genome Exploration Research Group Phase I and II Team"/>
        </authorList>
    </citation>
    <scope>NUCLEOTIDE SEQUENCE</scope>
    <source>
        <strain evidence="1">C57BL/6J</strain>
        <tissue evidence="1">Tongue</tissue>
    </source>
</reference>
<evidence type="ECO:0000313" key="2">
    <source>
        <dbReference type="MGI" id="MGI:1913950"/>
    </source>
</evidence>
<accession>Q9D792</accession>
<reference evidence="1" key="8">
    <citation type="journal article" date="2005" name="Science">
        <title>Antisense Transcription in the Mammalian Transcriptome.</title>
        <authorList>
            <consortium name="RIKEN Genome Exploration Research Group and Genome Science Group (Genome Network Project Core Group) and the FANTOM Consortium"/>
        </authorList>
    </citation>
    <scope>NUCLEOTIDE SEQUENCE</scope>
    <source>
        <strain evidence="1">C57BL/6J</strain>
        <tissue evidence="1">Tongue</tissue>
    </source>
</reference>
<dbReference type="AlphaFoldDB" id="Q9D792"/>
<reference evidence="1" key="4">
    <citation type="submission" date="2000-07" db="EMBL/GenBank/DDBJ databases">
        <authorList>
            <person name="Adachi J."/>
            <person name="Aizawa K."/>
            <person name="Akahira S."/>
            <person name="Akimura T."/>
            <person name="Arai A."/>
            <person name="Aono H."/>
            <person name="Arakawa T."/>
            <person name="Bono H."/>
            <person name="Carninci P."/>
            <person name="Fukuda S."/>
            <person name="Fukunishi Y."/>
            <person name="Furuno M."/>
            <person name="Hanagaki T."/>
            <person name="Hara A."/>
            <person name="Hayatsu N."/>
            <person name="Hiramoto K."/>
            <person name="Hiraoka T."/>
            <person name="Hori F."/>
            <person name="Imotani K."/>
            <person name="Ishii Y."/>
            <person name="Itoh M."/>
            <person name="Izawa M."/>
            <person name="Kasukawa T."/>
            <person name="Kato H."/>
            <person name="Kawai J."/>
            <person name="Kojima Y."/>
            <person name="Konno H."/>
            <person name="Kouda M."/>
            <person name="Koya S."/>
            <person name="Kurihara C."/>
            <person name="Matsuyama T."/>
            <person name="Miyazaki A."/>
            <person name="Nishi K."/>
            <person name="Nomura K."/>
            <person name="Numazaki R."/>
            <person name="Ohno M."/>
            <person name="Okazaki Y."/>
            <person name="Okido T."/>
            <person name="Owa C."/>
            <person name="Saito H."/>
            <person name="Saito R."/>
            <person name="Sakai C."/>
            <person name="Sakai K."/>
            <person name="Sano H."/>
            <person name="Sasaki D."/>
            <person name="Shibata K."/>
            <person name="Shibata Y."/>
            <person name="Shinagawa A."/>
            <person name="Shiraki T."/>
            <person name="Sogabe Y."/>
            <person name="Suzuki H."/>
            <person name="Tagami M."/>
            <person name="Tagawa A."/>
            <person name="Takahashi F."/>
            <person name="Tanaka T."/>
            <person name="Tejima Y."/>
            <person name="Toya T."/>
            <person name="Yamamura T."/>
            <person name="Yasunishi A."/>
            <person name="Yoshida K."/>
            <person name="Yoshino M."/>
            <person name="Muramatsu M."/>
            <person name="Hayashizaki Y."/>
        </authorList>
    </citation>
    <scope>NUCLEOTIDE SEQUENCE</scope>
    <source>
        <strain evidence="1">C57BL/6J</strain>
        <tissue evidence="1">Tongue</tissue>
    </source>
</reference>
<reference evidence="1" key="3">
    <citation type="journal article" date="2000" name="Genome Res.">
        <title>RIKEN integrated sequence analysis (RISA) system--384-format sequencing pipeline with 384 multicapillary sequencer.</title>
        <authorList>
            <person name="Shibata K."/>
            <person name="Itoh M."/>
            <person name="Aizawa K."/>
            <person name="Nagaoka S."/>
            <person name="Sasaki N."/>
            <person name="Carninci P."/>
            <person name="Konno H."/>
            <person name="Akiyama J."/>
            <person name="Nishi K."/>
            <person name="Kitsunai T."/>
            <person name="Tashiro H."/>
            <person name="Itoh M."/>
            <person name="Sumi N."/>
            <person name="Ishii Y."/>
            <person name="Nakamura S."/>
            <person name="Hazama M."/>
            <person name="Nishine T."/>
            <person name="Harada A."/>
            <person name="Yamamoto R."/>
            <person name="Matsumoto H."/>
            <person name="Sakaguchi S."/>
            <person name="Ikegami T."/>
            <person name="Kashiwagi K."/>
            <person name="Fujiwake S."/>
            <person name="Inoue K."/>
            <person name="Togawa Y."/>
            <person name="Izawa M."/>
            <person name="Ohara E."/>
            <person name="Watahiki M."/>
            <person name="Yoneda Y."/>
            <person name="Ishikawa T."/>
            <person name="Ozawa K."/>
            <person name="Tanaka T."/>
            <person name="Matsuura S."/>
            <person name="Kawai J."/>
            <person name="Okazaki Y."/>
            <person name="Muramatsu M."/>
            <person name="Inoue Y."/>
            <person name="Kira A."/>
            <person name="Hayashizaki Y."/>
        </authorList>
    </citation>
    <scope>NUCLEOTIDE SEQUENCE</scope>
    <source>
        <strain evidence="1">C57BL/6J</strain>
        <tissue evidence="1">Tongue</tissue>
    </source>
</reference>
<reference evidence="1" key="1">
    <citation type="journal article" date="1999" name="Methods Enzymol.">
        <title>High-efficiency full-length cDNA cloning.</title>
        <authorList>
            <person name="Carninci P."/>
            <person name="Hayashizaki Y."/>
        </authorList>
    </citation>
    <scope>NUCLEOTIDE SEQUENCE</scope>
    <source>
        <strain evidence="1">C57BL/6J</strain>
        <tissue evidence="1">Tongue</tissue>
    </source>
</reference>
<reference evidence="1" key="5">
    <citation type="journal article" date="2001" name="Nature">
        <title>Functional annotation of a full-length mouse cDNA collection.</title>
        <authorList>
            <consortium name="The RIKEN Genome Exploration Research Group Phase II Team and the FANTOM Consortium"/>
        </authorList>
    </citation>
    <scope>NUCLEOTIDE SEQUENCE</scope>
    <source>
        <strain evidence="1">C57BL/6J</strain>
        <tissue evidence="1">Tongue</tissue>
    </source>
</reference>
<reference evidence="1" key="7">
    <citation type="journal article" date="2005" name="Science">
        <title>The Transcriptional Landscape of the Mammalian Genome.</title>
        <authorList>
            <consortium name="The FANTOM Consortium"/>
            <consortium name="Riken Genome Exploration Research Group and Genome Science Group (Genome Network Project Core Group)"/>
        </authorList>
    </citation>
    <scope>NUCLEOTIDE SEQUENCE</scope>
    <source>
        <strain evidence="1">C57BL/6J</strain>
        <tissue evidence="1">Tongue</tissue>
    </source>
</reference>
<organism evidence="1">
    <name type="scientific">Mus musculus</name>
    <name type="common">Mouse</name>
    <dbReference type="NCBI Taxonomy" id="10090"/>
    <lineage>
        <taxon>Eukaryota</taxon>
        <taxon>Metazoa</taxon>
        <taxon>Chordata</taxon>
        <taxon>Craniata</taxon>
        <taxon>Vertebrata</taxon>
        <taxon>Euteleostomi</taxon>
        <taxon>Mammalia</taxon>
        <taxon>Eutheria</taxon>
        <taxon>Euarchontoglires</taxon>
        <taxon>Glires</taxon>
        <taxon>Rodentia</taxon>
        <taxon>Myomorpha</taxon>
        <taxon>Muroidea</taxon>
        <taxon>Muridae</taxon>
        <taxon>Murinae</taxon>
        <taxon>Mus</taxon>
        <taxon>Mus</taxon>
    </lineage>
</organism>
<gene>
    <name evidence="2" type="primary">Chmp3</name>
    <name evidence="2" type="synonym">Vps24</name>
</gene>
<reference evidence="1" key="2">
    <citation type="journal article" date="2000" name="Genome Res.">
        <title>Normalization and subtraction of cap-trapper-selected cDNAs to prepare full-length cDNA libraries for rapid discovery of new genes.</title>
        <authorList>
            <person name="Carninci P."/>
            <person name="Shibata Y."/>
            <person name="Hayatsu N."/>
            <person name="Sugahara Y."/>
            <person name="Shibata K."/>
            <person name="Itoh M."/>
            <person name="Konno H."/>
            <person name="Okazaki Y."/>
            <person name="Muramatsu M."/>
            <person name="Hayashizaki Y."/>
        </authorList>
    </citation>
    <scope>NUCLEOTIDE SEQUENCE</scope>
    <source>
        <strain evidence="1">C57BL/6J</strain>
        <tissue evidence="1">Tongue</tissue>
    </source>
</reference>
<dbReference type="EMBL" id="AK009447">
    <property type="protein sequence ID" value="BAB26293.1"/>
    <property type="molecule type" value="mRNA"/>
</dbReference>
<dbReference type="AGR" id="MGI:1913950"/>
<protein>
    <submittedName>
        <fullName evidence="1">Uncharacterized protein</fullName>
    </submittedName>
</protein>
<name>Q9D792_MOUSE</name>
<dbReference type="MGI" id="MGI:1913950">
    <property type="gene designation" value="Chmp3"/>
</dbReference>
<evidence type="ECO:0000313" key="1">
    <source>
        <dbReference type="EMBL" id="BAB26293.1"/>
    </source>
</evidence>
<sequence length="116" mass="13275">MKRTWRLCSHGWPHSEARATQLGVSTLWCPPLGVYLASEESPFLVSLALHLCCEALHLERVLCWYIFTICRGFKDCFYEGGVIKCIIFRSINSRSIFLGGGQRNPFSHEAILRRVD</sequence>